<dbReference type="AlphaFoldDB" id="A0AAV9UDK7"/>
<feature type="region of interest" description="Disordered" evidence="1">
    <location>
        <begin position="79"/>
        <end position="123"/>
    </location>
</feature>
<accession>A0AAV9UDK7</accession>
<keyword evidence="3" id="KW-1185">Reference proteome</keyword>
<dbReference type="Proteomes" id="UP001373714">
    <property type="component" value="Unassembled WGS sequence"/>
</dbReference>
<reference evidence="2 3" key="1">
    <citation type="submission" date="2019-10" db="EMBL/GenBank/DDBJ databases">
        <authorList>
            <person name="Palmer J.M."/>
        </authorList>
    </citation>
    <scope>NUCLEOTIDE SEQUENCE [LARGE SCALE GENOMIC DNA]</scope>
    <source>
        <strain evidence="2 3">TWF730</strain>
    </source>
</reference>
<proteinExistence type="predicted"/>
<protein>
    <submittedName>
        <fullName evidence="2">Uncharacterized protein</fullName>
    </submittedName>
</protein>
<comment type="caution">
    <text evidence="2">The sequence shown here is derived from an EMBL/GenBank/DDBJ whole genome shotgun (WGS) entry which is preliminary data.</text>
</comment>
<name>A0AAV9UDK7_9PEZI</name>
<sequence>MSPRRKTATDPVRNIRWKDHLNATSGPTQDIMQVLRKLSITVSLADLLNEAPSLRRKLVYFFRRRSYQVIYRYLFKRGSGERKEEATETSQGQEDDRPRGKIHFKLPPTGWKRVKLGGPKVAL</sequence>
<evidence type="ECO:0000313" key="3">
    <source>
        <dbReference type="Proteomes" id="UP001373714"/>
    </source>
</evidence>
<organism evidence="2 3">
    <name type="scientific">Orbilia blumenaviensis</name>
    <dbReference type="NCBI Taxonomy" id="1796055"/>
    <lineage>
        <taxon>Eukaryota</taxon>
        <taxon>Fungi</taxon>
        <taxon>Dikarya</taxon>
        <taxon>Ascomycota</taxon>
        <taxon>Pezizomycotina</taxon>
        <taxon>Orbiliomycetes</taxon>
        <taxon>Orbiliales</taxon>
        <taxon>Orbiliaceae</taxon>
        <taxon>Orbilia</taxon>
    </lineage>
</organism>
<gene>
    <name evidence="2" type="ORF">TWF730_002106</name>
</gene>
<evidence type="ECO:0000313" key="2">
    <source>
        <dbReference type="EMBL" id="KAK6340344.1"/>
    </source>
</evidence>
<dbReference type="EMBL" id="JAVHNS010000011">
    <property type="protein sequence ID" value="KAK6340344.1"/>
    <property type="molecule type" value="Genomic_DNA"/>
</dbReference>
<evidence type="ECO:0000256" key="1">
    <source>
        <dbReference type="SAM" id="MobiDB-lite"/>
    </source>
</evidence>